<keyword evidence="3" id="KW-1185">Reference proteome</keyword>
<evidence type="ECO:0000259" key="1">
    <source>
        <dbReference type="Pfam" id="PF00149"/>
    </source>
</evidence>
<dbReference type="Proteomes" id="UP000756346">
    <property type="component" value="Unassembled WGS sequence"/>
</dbReference>
<name>A0A9P8Y8R7_9PEZI</name>
<dbReference type="Gene3D" id="3.60.21.10">
    <property type="match status" value="1"/>
</dbReference>
<evidence type="ECO:0000313" key="3">
    <source>
        <dbReference type="Proteomes" id="UP000756346"/>
    </source>
</evidence>
<evidence type="ECO:0000313" key="2">
    <source>
        <dbReference type="EMBL" id="KAH7032870.1"/>
    </source>
</evidence>
<organism evidence="2 3">
    <name type="scientific">Microdochium trichocladiopsis</name>
    <dbReference type="NCBI Taxonomy" id="1682393"/>
    <lineage>
        <taxon>Eukaryota</taxon>
        <taxon>Fungi</taxon>
        <taxon>Dikarya</taxon>
        <taxon>Ascomycota</taxon>
        <taxon>Pezizomycotina</taxon>
        <taxon>Sordariomycetes</taxon>
        <taxon>Xylariomycetidae</taxon>
        <taxon>Xylariales</taxon>
        <taxon>Microdochiaceae</taxon>
        <taxon>Microdochium</taxon>
    </lineage>
</organism>
<comment type="caution">
    <text evidence="2">The sequence shown here is derived from an EMBL/GenBank/DDBJ whole genome shotgun (WGS) entry which is preliminary data.</text>
</comment>
<accession>A0A9P8Y8R7</accession>
<dbReference type="InterPro" id="IPR004843">
    <property type="entry name" value="Calcineurin-like_PHP"/>
</dbReference>
<dbReference type="PANTHER" id="PTHR12905">
    <property type="entry name" value="METALLOPHOSPHOESTERASE"/>
    <property type="match status" value="1"/>
</dbReference>
<dbReference type="GeneID" id="70188054"/>
<feature type="domain" description="Calcineurin-like phosphoesterase" evidence="1">
    <location>
        <begin position="11"/>
        <end position="241"/>
    </location>
</feature>
<dbReference type="EMBL" id="JAGTJQ010000004">
    <property type="protein sequence ID" value="KAH7032870.1"/>
    <property type="molecule type" value="Genomic_DNA"/>
</dbReference>
<protein>
    <submittedName>
        <fullName evidence="2">Metallo-dependent phosphatase-like protein</fullName>
    </submittedName>
</protein>
<dbReference type="GO" id="GO:0016787">
    <property type="term" value="F:hydrolase activity"/>
    <property type="evidence" value="ECO:0007669"/>
    <property type="project" value="InterPro"/>
</dbReference>
<dbReference type="InterPro" id="IPR051693">
    <property type="entry name" value="UPF0046_metallophosphoest"/>
</dbReference>
<dbReference type="InterPro" id="IPR029052">
    <property type="entry name" value="Metallo-depent_PP-like"/>
</dbReference>
<dbReference type="OrthoDB" id="630188at2759"/>
<sequence length="289" mass="32374">MDASPRTRRTRFVCVSDTHNATVKLPSGDVLIHSGDLTNTGSYSEVGYSRVRLFHRLPLTIFPVVQLSKQLAWLAKQTFECKIVVAGNHDLTLDGGFYAEHGLYHHNTNPQSPEDCERLILGTPGITYLNHSSTRITLTSPTGPRTTFSVFGSPYTPKMSTSTGQWAFQYQAGDINLGRRIWQDIPLNTDILITHGPARTHRDEQYLRQDGSGGGPAGCEALRQAMWRVRPRFAVCGHIHEGRGAERVRWDLDNPNVKFKEKAAPELWEDPGAGNNKICLEFEVRKHVI</sequence>
<gene>
    <name evidence="2" type="ORF">B0I36DRAFT_361622</name>
</gene>
<reference evidence="2" key="1">
    <citation type="journal article" date="2021" name="Nat. Commun.">
        <title>Genetic determinants of endophytism in the Arabidopsis root mycobiome.</title>
        <authorList>
            <person name="Mesny F."/>
            <person name="Miyauchi S."/>
            <person name="Thiergart T."/>
            <person name="Pickel B."/>
            <person name="Atanasova L."/>
            <person name="Karlsson M."/>
            <person name="Huettel B."/>
            <person name="Barry K.W."/>
            <person name="Haridas S."/>
            <person name="Chen C."/>
            <person name="Bauer D."/>
            <person name="Andreopoulos W."/>
            <person name="Pangilinan J."/>
            <person name="LaButti K."/>
            <person name="Riley R."/>
            <person name="Lipzen A."/>
            <person name="Clum A."/>
            <person name="Drula E."/>
            <person name="Henrissat B."/>
            <person name="Kohler A."/>
            <person name="Grigoriev I.V."/>
            <person name="Martin F.M."/>
            <person name="Hacquard S."/>
        </authorList>
    </citation>
    <scope>NUCLEOTIDE SEQUENCE</scope>
    <source>
        <strain evidence="2">MPI-CAGE-CH-0230</strain>
    </source>
</reference>
<proteinExistence type="predicted"/>
<dbReference type="SUPFAM" id="SSF56300">
    <property type="entry name" value="Metallo-dependent phosphatases"/>
    <property type="match status" value="1"/>
</dbReference>
<dbReference type="RefSeq" id="XP_046013702.1">
    <property type="nucleotide sequence ID" value="XM_046158508.1"/>
</dbReference>
<dbReference type="PANTHER" id="PTHR12905:SF16">
    <property type="entry name" value="SER_THR PROTEIN PHOSPHATASE FAMILY PROTEIN (AFU_ORTHOLOGUE AFUA_1G06000)"/>
    <property type="match status" value="1"/>
</dbReference>
<dbReference type="Pfam" id="PF00149">
    <property type="entry name" value="Metallophos"/>
    <property type="match status" value="1"/>
</dbReference>
<dbReference type="CDD" id="cd07379">
    <property type="entry name" value="MPP_239FB"/>
    <property type="match status" value="1"/>
</dbReference>
<dbReference type="AlphaFoldDB" id="A0A9P8Y8R7"/>